<dbReference type="GeneID" id="54991041"/>
<organism evidence="3 4">
    <name type="scientific">Pseudomonas phage Njord</name>
    <dbReference type="NCBI Taxonomy" id="2163985"/>
    <lineage>
        <taxon>Viruses</taxon>
        <taxon>Duplodnaviria</taxon>
        <taxon>Heunggongvirae</taxon>
        <taxon>Uroviricota</taxon>
        <taxon>Caudoviricetes</taxon>
        <taxon>Autographivirales</taxon>
        <taxon>Autosignataviridae</taxon>
        <taxon>Colwellvirinae</taxon>
        <taxon>Njordvirus</taxon>
        <taxon>Njordvirus njord</taxon>
        <taxon>Uliginvirus njord</taxon>
    </lineage>
</organism>
<accession>A0A2S1GMM5</accession>
<dbReference type="Pfam" id="PF23845">
    <property type="entry name" value="TIM-barrel_NCTSP"/>
    <property type="match status" value="2"/>
</dbReference>
<reference evidence="3 4" key="1">
    <citation type="submission" date="2018-03" db="EMBL/GenBank/DDBJ databases">
        <title>Phage therapy in agriculture - a green tech approach to combat plant pathogenic bacteria.</title>
        <authorList>
            <person name="Carstens A.B."/>
            <person name="Djurhuus A.M."/>
            <person name="Hansen L.H."/>
        </authorList>
    </citation>
    <scope>NUCLEOTIDE SEQUENCE [LARGE SCALE GENOMIC DNA]</scope>
</reference>
<dbReference type="RefSeq" id="YP_009800542.1">
    <property type="nucleotide sequence ID" value="NC_047954.1"/>
</dbReference>
<feature type="domain" description="Non-contractile tail sheath TIM barrel" evidence="2">
    <location>
        <begin position="458"/>
        <end position="716"/>
    </location>
</feature>
<feature type="domain" description="Non-contractile tail sheath TIM barrel" evidence="2">
    <location>
        <begin position="266"/>
        <end position="366"/>
    </location>
</feature>
<dbReference type="InterPro" id="IPR057102">
    <property type="entry name" value="NCTSP_N"/>
</dbReference>
<dbReference type="Proteomes" id="UP000247221">
    <property type="component" value="Segment"/>
</dbReference>
<evidence type="ECO:0000259" key="2">
    <source>
        <dbReference type="Pfam" id="PF23845"/>
    </source>
</evidence>
<dbReference type="InterPro" id="IPR057122">
    <property type="entry name" value="TIM-barrel_NCTSP"/>
</dbReference>
<name>A0A2S1GMM5_9CAUD</name>
<dbReference type="EMBL" id="MH113812">
    <property type="protein sequence ID" value="AWD90624.1"/>
    <property type="molecule type" value="Genomic_DNA"/>
</dbReference>
<evidence type="ECO:0000313" key="4">
    <source>
        <dbReference type="Proteomes" id="UP000247221"/>
    </source>
</evidence>
<dbReference type="Pfam" id="PF23844">
    <property type="entry name" value="NCTSP_N"/>
    <property type="match status" value="1"/>
</dbReference>
<protein>
    <submittedName>
        <fullName evidence="3">Putative capsid and scaffold protein</fullName>
    </submittedName>
</protein>
<evidence type="ECO:0000313" key="3">
    <source>
        <dbReference type="EMBL" id="AWD90624.1"/>
    </source>
</evidence>
<dbReference type="KEGG" id="vg:54991041"/>
<sequence length="1034" mass="118269">MIKRDGHYELMHADRPYDSGFRSVQIETEPEPYEWERVPMFDGQLWFAIFQRPSKVCIRNSLSDGFTLTTKIFNNKHIAQAVFNIDGNEYLPRHNKLKCYVEPQERDFTGHRLSFTMNMTPGAYRGADLPFGTSLTLTDGNGVEWYIRLWQYCNPATALPDKLDVLIDFDNLYTGFSDEDPNRQKVPVTDLRRISINVVDTNYYAKGGFDAEGIEIEPDPELPIKVPTLADVVVANIVCVQKLTGVVKTHARGRPQNADGSDYQTDLGIATSFDDIANTSPRRVVEDMYKLGYRGVINHYMGISNYPKLIFMEDTQQFQLDPVTCLDEVVRLWHEDFLQQCVRLNFQCIVAVSMEVFYDYVKWNWRSWMQLCQGFQVLEVDDEYIKIEGKHPWSTTANPFLGGFEHQGLFNPNKEWAADIRFAHPEDGGVETTYQLLEVNDVPNENKTQLKLDKRFRGWYGDYSVGKPALTGYNPPSTFFNTNIVAVEGATYIDRAFKELADIIPPGMKRMFQVGEPWYWDGSYQNERLFIYDKPTLDAALADGVEIPVWENIRSFTKQNATAQELAAANWLRDSLGAYTQAAKTSTLAAYPDAEFSCLTFIPQIFTTKSEITPIINFPFQHWKYPNFEFFQYEAYDTIIWGDLEFTNSYCDYAFDKLGYPVEKTNYLGGFSPNKDPTGRVWRNIAHQLSWPNTKLDAGYHPMQSLIWASTQVNRDSVMFTNDGGKLPVDKPIWDLVLEEVSDWAEYSRQDKFWLPSVYSITNGVNFTQRKTANESRVDQWYLVNPDDPLDKVASGNPVTTRRTIILATQPAVGLKDSTDFYTFAYCDLIAPQPNPPVYPPGHDAEGQLDQHLSARFDYDKDRLDGLGESSIDWGDGSPIQEGITENTGAYPDGPEPVVIVDELGNETTIWFDATYHQYTQTTPLEAKLRPQDAAEFTMLTMERAGVQDIDFGVFPLATTMSFAYNDMTTVQLDALIDKLMYFSDERAREAYRRRVELHLYIGQQSTDEHASPEKIEALVRFFNNLGVTMVVHS</sequence>
<evidence type="ECO:0000259" key="1">
    <source>
        <dbReference type="Pfam" id="PF23844"/>
    </source>
</evidence>
<proteinExistence type="predicted"/>
<keyword evidence="4" id="KW-1185">Reference proteome</keyword>
<feature type="domain" description="Non-contractile tail sheath N-terminal" evidence="1">
    <location>
        <begin position="40"/>
        <end position="205"/>
    </location>
</feature>